<protein>
    <submittedName>
        <fullName evidence="2">AhpC/TSA family protein</fullName>
    </submittedName>
</protein>
<dbReference type="STRING" id="266809.PM03_05600"/>
<dbReference type="GO" id="GO:0016209">
    <property type="term" value="F:antioxidant activity"/>
    <property type="evidence" value="ECO:0007669"/>
    <property type="project" value="InterPro"/>
</dbReference>
<reference evidence="2 3" key="1">
    <citation type="submission" date="2015-09" db="EMBL/GenBank/DDBJ databases">
        <authorList>
            <consortium name="Swine Surveillance"/>
        </authorList>
    </citation>
    <scope>NUCLEOTIDE SEQUENCE [LARGE SCALE GENOMIC DNA]</scope>
    <source>
        <strain evidence="2 3">CECT 5294</strain>
    </source>
</reference>
<evidence type="ECO:0000313" key="2">
    <source>
        <dbReference type="EMBL" id="CUH60378.1"/>
    </source>
</evidence>
<feature type="domain" description="Thioredoxin" evidence="1">
    <location>
        <begin position="9"/>
        <end position="135"/>
    </location>
</feature>
<dbReference type="RefSeq" id="WP_058123367.1">
    <property type="nucleotide sequence ID" value="NZ_CYRX01000025.1"/>
</dbReference>
<sequence length="182" mass="19643">MALADTPVCDFGWPAPRFALSDPSGKLYDSRDLMGPGGLLVAFICNHCPYVICIAERLAMDLNALQGQGVGVAAIMSNDYDTYPADTPDKMATFAQRHGFDFPYLVDTDQSVARAFGAVCTPDFFGFNAIGALQYRGRLDDGGHGANAPRRPELRDAMLQIADTGTGPRDQIASMGCSLKWR</sequence>
<dbReference type="InterPro" id="IPR036249">
    <property type="entry name" value="Thioredoxin-like_sf"/>
</dbReference>
<dbReference type="GO" id="GO:0016491">
    <property type="term" value="F:oxidoreductase activity"/>
    <property type="evidence" value="ECO:0007669"/>
    <property type="project" value="InterPro"/>
</dbReference>
<dbReference type="InterPro" id="IPR013766">
    <property type="entry name" value="Thioredoxin_domain"/>
</dbReference>
<dbReference type="SUPFAM" id="SSF52833">
    <property type="entry name" value="Thioredoxin-like"/>
    <property type="match status" value="1"/>
</dbReference>
<gene>
    <name evidence="2" type="ORF">THS5294_01667</name>
</gene>
<dbReference type="EMBL" id="CYRX01000025">
    <property type="protein sequence ID" value="CUH60378.1"/>
    <property type="molecule type" value="Genomic_DNA"/>
</dbReference>
<dbReference type="Pfam" id="PF00578">
    <property type="entry name" value="AhpC-TSA"/>
    <property type="match status" value="1"/>
</dbReference>
<proteinExistence type="predicted"/>
<evidence type="ECO:0000313" key="3">
    <source>
        <dbReference type="Proteomes" id="UP000051298"/>
    </source>
</evidence>
<dbReference type="AlphaFoldDB" id="A0A0N7LTD3"/>
<dbReference type="Gene3D" id="3.40.30.10">
    <property type="entry name" value="Glutaredoxin"/>
    <property type="match status" value="1"/>
</dbReference>
<dbReference type="InterPro" id="IPR047262">
    <property type="entry name" value="PRX-like1"/>
</dbReference>
<evidence type="ECO:0000259" key="1">
    <source>
        <dbReference type="PROSITE" id="PS51352"/>
    </source>
</evidence>
<name>A0A0N7LTD3_9RHOB</name>
<dbReference type="PANTHER" id="PTHR43640">
    <property type="entry name" value="OS07G0260300 PROTEIN"/>
    <property type="match status" value="1"/>
</dbReference>
<dbReference type="PANTHER" id="PTHR43640:SF1">
    <property type="entry name" value="THIOREDOXIN-DEPENDENT PEROXIREDOXIN"/>
    <property type="match status" value="1"/>
</dbReference>
<dbReference type="eggNOG" id="COG1225">
    <property type="taxonomic scope" value="Bacteria"/>
</dbReference>
<organism evidence="2 3">
    <name type="scientific">Thalassobacter stenotrophicus</name>
    <dbReference type="NCBI Taxonomy" id="266809"/>
    <lineage>
        <taxon>Bacteria</taxon>
        <taxon>Pseudomonadati</taxon>
        <taxon>Pseudomonadota</taxon>
        <taxon>Alphaproteobacteria</taxon>
        <taxon>Rhodobacterales</taxon>
        <taxon>Roseobacteraceae</taxon>
        <taxon>Thalassobacter</taxon>
    </lineage>
</organism>
<dbReference type="InterPro" id="IPR000866">
    <property type="entry name" value="AhpC/TSA"/>
</dbReference>
<accession>A0A0N7LTD3</accession>
<dbReference type="PROSITE" id="PS51352">
    <property type="entry name" value="THIOREDOXIN_2"/>
    <property type="match status" value="1"/>
</dbReference>
<dbReference type="CDD" id="cd02969">
    <property type="entry name" value="PRX_like1"/>
    <property type="match status" value="1"/>
</dbReference>
<dbReference type="Proteomes" id="UP000051298">
    <property type="component" value="Unassembled WGS sequence"/>
</dbReference>